<dbReference type="PANTHER" id="PTHR10782:SF4">
    <property type="entry name" value="TONALLI, ISOFORM E"/>
    <property type="match status" value="1"/>
</dbReference>
<dbReference type="OrthoDB" id="27975at2759"/>
<dbReference type="GeneID" id="70292603"/>
<name>A0A9P7ZEB1_9HYPO</name>
<dbReference type="GO" id="GO:0016925">
    <property type="term" value="P:protein sumoylation"/>
    <property type="evidence" value="ECO:0007669"/>
    <property type="project" value="TreeGrafter"/>
</dbReference>
<feature type="compositionally biased region" description="Low complexity" evidence="5">
    <location>
        <begin position="499"/>
        <end position="527"/>
    </location>
</feature>
<feature type="compositionally biased region" description="Low complexity" evidence="5">
    <location>
        <begin position="269"/>
        <end position="281"/>
    </location>
</feature>
<evidence type="ECO:0000313" key="7">
    <source>
        <dbReference type="EMBL" id="KAG9250207.1"/>
    </source>
</evidence>
<keyword evidence="2 4" id="KW-0863">Zinc-finger</keyword>
<accession>A0A9P7ZEB1</accession>
<feature type="compositionally biased region" description="Polar residues" evidence="5">
    <location>
        <begin position="349"/>
        <end position="370"/>
    </location>
</feature>
<evidence type="ECO:0000256" key="1">
    <source>
        <dbReference type="ARBA" id="ARBA00022723"/>
    </source>
</evidence>
<gene>
    <name evidence="7" type="ORF">F5Z01DRAFT_630051</name>
</gene>
<feature type="domain" description="SP-RING-type" evidence="6">
    <location>
        <begin position="749"/>
        <end position="846"/>
    </location>
</feature>
<feature type="compositionally biased region" description="Low complexity" evidence="5">
    <location>
        <begin position="399"/>
        <end position="408"/>
    </location>
</feature>
<dbReference type="Pfam" id="PF02891">
    <property type="entry name" value="zf-MIZ"/>
    <property type="match status" value="1"/>
</dbReference>
<dbReference type="InterPro" id="IPR004181">
    <property type="entry name" value="Znf_MIZ"/>
</dbReference>
<dbReference type="GO" id="GO:0061665">
    <property type="term" value="F:SUMO ligase activity"/>
    <property type="evidence" value="ECO:0007669"/>
    <property type="project" value="TreeGrafter"/>
</dbReference>
<dbReference type="Proteomes" id="UP000887229">
    <property type="component" value="Unassembled WGS sequence"/>
</dbReference>
<proteinExistence type="predicted"/>
<evidence type="ECO:0000256" key="5">
    <source>
        <dbReference type="SAM" id="MobiDB-lite"/>
    </source>
</evidence>
<evidence type="ECO:0000256" key="2">
    <source>
        <dbReference type="ARBA" id="ARBA00022771"/>
    </source>
</evidence>
<feature type="region of interest" description="Disordered" evidence="5">
    <location>
        <begin position="458"/>
        <end position="535"/>
    </location>
</feature>
<dbReference type="Gene3D" id="3.30.40.10">
    <property type="entry name" value="Zinc/RING finger domain, C3HC4 (zinc finger)"/>
    <property type="match status" value="1"/>
</dbReference>
<evidence type="ECO:0000313" key="8">
    <source>
        <dbReference type="Proteomes" id="UP000887229"/>
    </source>
</evidence>
<evidence type="ECO:0000256" key="3">
    <source>
        <dbReference type="ARBA" id="ARBA00022833"/>
    </source>
</evidence>
<dbReference type="EMBL" id="MU251281">
    <property type="protein sequence ID" value="KAG9250207.1"/>
    <property type="molecule type" value="Genomic_DNA"/>
</dbReference>
<feature type="compositionally biased region" description="Pro residues" evidence="5">
    <location>
        <begin position="282"/>
        <end position="291"/>
    </location>
</feature>
<dbReference type="InterPro" id="IPR013083">
    <property type="entry name" value="Znf_RING/FYVE/PHD"/>
</dbReference>
<dbReference type="PANTHER" id="PTHR10782">
    <property type="entry name" value="ZINC FINGER MIZ DOMAIN-CONTAINING PROTEIN"/>
    <property type="match status" value="1"/>
</dbReference>
<feature type="region of interest" description="Disordered" evidence="5">
    <location>
        <begin position="243"/>
        <end position="425"/>
    </location>
</feature>
<dbReference type="GO" id="GO:0008270">
    <property type="term" value="F:zinc ion binding"/>
    <property type="evidence" value="ECO:0007669"/>
    <property type="project" value="UniProtKB-KW"/>
</dbReference>
<dbReference type="PROSITE" id="PS51044">
    <property type="entry name" value="ZF_SP_RING"/>
    <property type="match status" value="1"/>
</dbReference>
<keyword evidence="3" id="KW-0862">Zinc</keyword>
<reference evidence="7" key="1">
    <citation type="journal article" date="2021" name="IMA Fungus">
        <title>Genomic characterization of three marine fungi, including Emericellopsis atlantica sp. nov. with signatures of a generalist lifestyle and marine biomass degradation.</title>
        <authorList>
            <person name="Hagestad O.C."/>
            <person name="Hou L."/>
            <person name="Andersen J.H."/>
            <person name="Hansen E.H."/>
            <person name="Altermark B."/>
            <person name="Li C."/>
            <person name="Kuhnert E."/>
            <person name="Cox R.J."/>
            <person name="Crous P.W."/>
            <person name="Spatafora J.W."/>
            <person name="Lail K."/>
            <person name="Amirebrahimi M."/>
            <person name="Lipzen A."/>
            <person name="Pangilinan J."/>
            <person name="Andreopoulos W."/>
            <person name="Hayes R.D."/>
            <person name="Ng V."/>
            <person name="Grigoriev I.V."/>
            <person name="Jackson S.A."/>
            <person name="Sutton T.D.S."/>
            <person name="Dobson A.D.W."/>
            <person name="Rama T."/>
        </authorList>
    </citation>
    <scope>NUCLEOTIDE SEQUENCE</scope>
    <source>
        <strain evidence="7">TS7</strain>
    </source>
</reference>
<dbReference type="RefSeq" id="XP_046114131.1">
    <property type="nucleotide sequence ID" value="XM_046261700.1"/>
</dbReference>
<evidence type="ECO:0000256" key="4">
    <source>
        <dbReference type="PROSITE-ProRule" id="PRU00452"/>
    </source>
</evidence>
<dbReference type="AlphaFoldDB" id="A0A9P7ZEB1"/>
<comment type="caution">
    <text evidence="7">The sequence shown here is derived from an EMBL/GenBank/DDBJ whole genome shotgun (WGS) entry which is preliminary data.</text>
</comment>
<organism evidence="7 8">
    <name type="scientific">Emericellopsis atlantica</name>
    <dbReference type="NCBI Taxonomy" id="2614577"/>
    <lineage>
        <taxon>Eukaryota</taxon>
        <taxon>Fungi</taxon>
        <taxon>Dikarya</taxon>
        <taxon>Ascomycota</taxon>
        <taxon>Pezizomycotina</taxon>
        <taxon>Sordariomycetes</taxon>
        <taxon>Hypocreomycetidae</taxon>
        <taxon>Hypocreales</taxon>
        <taxon>Bionectriaceae</taxon>
        <taxon>Emericellopsis</taxon>
    </lineage>
</organism>
<evidence type="ECO:0000259" key="6">
    <source>
        <dbReference type="PROSITE" id="PS51044"/>
    </source>
</evidence>
<keyword evidence="8" id="KW-1185">Reference proteome</keyword>
<keyword evidence="1" id="KW-0479">Metal-binding</keyword>
<dbReference type="GO" id="GO:0000785">
    <property type="term" value="C:chromatin"/>
    <property type="evidence" value="ECO:0007669"/>
    <property type="project" value="TreeGrafter"/>
</dbReference>
<feature type="compositionally biased region" description="Polar residues" evidence="5">
    <location>
        <begin position="412"/>
        <end position="425"/>
    </location>
</feature>
<protein>
    <recommendedName>
        <fullName evidence="6">SP-RING-type domain-containing protein</fullName>
    </recommendedName>
</protein>
<sequence>MQQQSGIQSYVPRVEAKIRALGNQIETNRVLQVALKGLREACLNSDEFYVLVHQLLHVWLIDRNQACMALARAPIEPPDIHCAFSILSSLLDYTGNAGDRHRIWFATFPETSVAMSSARMAPDQMSLIARFLSNLATKWEQYVHRFRQKEIPATSYIMTHQFQCRSPLLRQMFYLFTRRGFVPDDYATDLNEHWQMEDYAEQAALSGIGNQKQLAGLRGLNESRYKKLIQAYRVGQAATPQQVQSYAVPHAPQQQPLPSGHQPHWPHRNNVQQQVHAQQQPAPWPQNPQPPGQWAQLPNPAQPTSAQQGFEPWQMQRQLEGQGQRGIGAPQHHHVTHGQPNRLHHVQNAPHQTHQCQNCAQHTNPSSSRSVHPPVKPSGGPRHHVPGAAMMYNGPEQPQPQSQPIHSPSLHEASSPSLRSPMTTNTPTMAAVTDIARPTGIGGSSTRSNAALEPIGLGNSARQDHVAPDGSAAAARTSTQVGPAFVPPSNAAAAQQQLPTVPSPISTPTVQQRTVPGPRRTVRVIPPHRYPVTGPNTWETVQMAAHLPQLRSPSRKPTNGSAGRHYQYIEGFAVAPVLVGAATRVKALEFDVSAAQLAALPTKAVDHSGLPVRLFSHGTYRWRLRCLTQSGPDSDKVCMSDWAVLPNSWPAECYVQINDQPIQLGRKQHFKRDLPAELSDFLIEGRNKVKISVPKNKKNVAGGLHFFFAVECVVTRQHDDLVQSITTRHTIDAEQTKDAIAQRLQAAHDDEEVAFASNDLTVSLADPFSSLQFTVPVRGKACKHLECFDLTHWLNTRSGKKTAGRTSAEEPSAVDEWKCPICGADARPSTLVVDLFLKGVRDSLVEAGRPMVKSIQVAADGAWTAVDEPDDLDTDDGEQTSFAAARQVNKSTVIEILDDG</sequence>